<dbReference type="PANTHER" id="PTHR43194:SF5">
    <property type="entry name" value="PIMELOYL-[ACYL-CARRIER PROTEIN] METHYL ESTER ESTERASE"/>
    <property type="match status" value="1"/>
</dbReference>
<dbReference type="GO" id="GO:0016787">
    <property type="term" value="F:hydrolase activity"/>
    <property type="evidence" value="ECO:0007669"/>
    <property type="project" value="UniProtKB-KW"/>
</dbReference>
<keyword evidence="2" id="KW-0378">Hydrolase</keyword>
<dbReference type="InterPro" id="IPR029058">
    <property type="entry name" value="AB_hydrolase_fold"/>
</dbReference>
<proteinExistence type="predicted"/>
<gene>
    <name evidence="2" type="ORF">P1J78_02765</name>
</gene>
<comment type="caution">
    <text evidence="2">The sequence shown here is derived from an EMBL/GenBank/DDBJ whole genome shotgun (WGS) entry which is preliminary data.</text>
</comment>
<dbReference type="AlphaFoldDB" id="A0AAE3T6T4"/>
<dbReference type="SUPFAM" id="SSF53474">
    <property type="entry name" value="alpha/beta-Hydrolases"/>
    <property type="match status" value="1"/>
</dbReference>
<feature type="domain" description="AB hydrolase-1" evidence="1">
    <location>
        <begin position="5"/>
        <end position="240"/>
    </location>
</feature>
<name>A0AAE3T6T4_9RHOB</name>
<dbReference type="Pfam" id="PF12697">
    <property type="entry name" value="Abhydrolase_6"/>
    <property type="match status" value="1"/>
</dbReference>
<reference evidence="2" key="1">
    <citation type="submission" date="2023-03" db="EMBL/GenBank/DDBJ databases">
        <title>Multiphase analysis and comparison of six strains from genera Psychromarinibacter, Lutimaribacter, and Maritimibacter, including a novel species: Psychromarinibacter sediminicola sp. nov.</title>
        <authorList>
            <person name="Wang Y.-H."/>
            <person name="Ye M.-Q."/>
            <person name="Du Z.-J."/>
        </authorList>
    </citation>
    <scope>NUCLEOTIDE SEQUENCE</scope>
    <source>
        <strain evidence="2">C21-152</strain>
    </source>
</reference>
<organism evidence="2 3">
    <name type="scientific">Psychromarinibacter sediminicola</name>
    <dbReference type="NCBI Taxonomy" id="3033385"/>
    <lineage>
        <taxon>Bacteria</taxon>
        <taxon>Pseudomonadati</taxon>
        <taxon>Pseudomonadota</taxon>
        <taxon>Alphaproteobacteria</taxon>
        <taxon>Rhodobacterales</taxon>
        <taxon>Paracoccaceae</taxon>
        <taxon>Psychromarinibacter</taxon>
    </lineage>
</organism>
<evidence type="ECO:0000313" key="3">
    <source>
        <dbReference type="Proteomes" id="UP001220964"/>
    </source>
</evidence>
<dbReference type="InterPro" id="IPR050228">
    <property type="entry name" value="Carboxylesterase_BioH"/>
</dbReference>
<dbReference type="PANTHER" id="PTHR43194">
    <property type="entry name" value="HYDROLASE ALPHA/BETA FOLD FAMILY"/>
    <property type="match status" value="1"/>
</dbReference>
<protein>
    <submittedName>
        <fullName evidence="2">Alpha/beta fold hydrolase</fullName>
    </submittedName>
</protein>
<dbReference type="Proteomes" id="UP001220964">
    <property type="component" value="Unassembled WGS sequence"/>
</dbReference>
<keyword evidence="3" id="KW-1185">Reference proteome</keyword>
<dbReference type="EMBL" id="JARGYC010000004">
    <property type="protein sequence ID" value="MDF0599645.1"/>
    <property type="molecule type" value="Genomic_DNA"/>
</dbReference>
<dbReference type="Gene3D" id="3.40.50.1820">
    <property type="entry name" value="alpha/beta hydrolase"/>
    <property type="match status" value="1"/>
</dbReference>
<accession>A0AAE3T6T4</accession>
<evidence type="ECO:0000259" key="1">
    <source>
        <dbReference type="Pfam" id="PF12697"/>
    </source>
</evidence>
<sequence>MDRPVILLHGWTMRGAVFDALRVALPAGLRGLAPDLPGHGAAPPAWPMLDVAAEQVQALVAAHPGALLVGWSMGAAVAWRMVERHGCGGLSGLVTVDMSPRLANGAGWRHGLLGQSAADVARTTERIETDWPGTAGAVAATMFADRAGPAHFPRERALRQILSNDPAVMRRCWAELAGMDLRAAAGQVAVPYLVARGGRSRVYPASAADWLAAQAPEARVHGFAASGHSPPLEEPREMARVLGAFAEGL</sequence>
<dbReference type="RefSeq" id="WP_275565788.1">
    <property type="nucleotide sequence ID" value="NZ_JARGYC010000004.1"/>
</dbReference>
<dbReference type="InterPro" id="IPR000073">
    <property type="entry name" value="AB_hydrolase_1"/>
</dbReference>
<evidence type="ECO:0000313" key="2">
    <source>
        <dbReference type="EMBL" id="MDF0599645.1"/>
    </source>
</evidence>